<dbReference type="InterPro" id="IPR034505">
    <property type="entry name" value="Coproporphyrinogen-III_oxidase"/>
</dbReference>
<gene>
    <name evidence="5" type="ordered locus">Cyan7425_1516</name>
</gene>
<dbReference type="InterPro" id="IPR004559">
    <property type="entry name" value="HemW-like"/>
</dbReference>
<accession>B8HPM5</accession>
<sequence length="405" mass="45027">MLPSSPPDLPTAAYIHIPFCRRRCFYCDFPISVVGDRSRGETPAINHYIEVLCQEIQLAPVPPQPLATVFFGGGTPSLLDAAQIGHILQTVQDHLGIAASAEISLEVDPGTFTLAQMSGYRDRGVNRLSLGVQAFQPELLSQMGRTHTVAEIHAAVEMIRQAGLTNFGLDLISGLPGQTLEQWETSLQCAIDLQPTHVSTYDLVLEPGTVFGKRYSPGHTPLPEDEISAQMYELATERLRSAGYEHYEISNYAQPGYQCRHNRIYWQNRPYYGFGMGATSYVNHQRVSRPRTRREYYQWVDALAAAEGQMVEPPVTPLDEWLETLMMGLRLAEGVSLEALAAKFGEQKVSQLLKALAGCLDNARAGQQGWVGLNPSTQHLYLTDPEGFLFCNQVLLKIWQAFEAE</sequence>
<keyword evidence="3" id="KW-0004">4Fe-4S</keyword>
<dbReference type="SFLD" id="SFLDF00288">
    <property type="entry name" value="HemN-like__clustered_with_nucl"/>
    <property type="match status" value="1"/>
</dbReference>
<reference evidence="5" key="1">
    <citation type="submission" date="2009-01" db="EMBL/GenBank/DDBJ databases">
        <title>Complete sequence of chromosome Cyanothece sp. PCC 7425.</title>
        <authorList>
            <consortium name="US DOE Joint Genome Institute"/>
            <person name="Lucas S."/>
            <person name="Copeland A."/>
            <person name="Lapidus A."/>
            <person name="Glavina del Rio T."/>
            <person name="Dalin E."/>
            <person name="Tice H."/>
            <person name="Bruce D."/>
            <person name="Goodwin L."/>
            <person name="Pitluck S."/>
            <person name="Sims D."/>
            <person name="Meineke L."/>
            <person name="Brettin T."/>
            <person name="Detter J.C."/>
            <person name="Han C."/>
            <person name="Larimer F."/>
            <person name="Land M."/>
            <person name="Hauser L."/>
            <person name="Kyrpides N."/>
            <person name="Ovchinnikova G."/>
            <person name="Liberton M."/>
            <person name="Stoeckel J."/>
            <person name="Banerjee A."/>
            <person name="Singh A."/>
            <person name="Page L."/>
            <person name="Sato H."/>
            <person name="Zhao L."/>
            <person name="Sherman L."/>
            <person name="Pakrasi H."/>
            <person name="Richardson P."/>
        </authorList>
    </citation>
    <scope>NUCLEOTIDE SEQUENCE</scope>
    <source>
        <strain evidence="5">PCC 7425</strain>
    </source>
</reference>
<dbReference type="SUPFAM" id="SSF102114">
    <property type="entry name" value="Radical SAM enzymes"/>
    <property type="match status" value="1"/>
</dbReference>
<dbReference type="eggNOG" id="COG0635">
    <property type="taxonomic scope" value="Bacteria"/>
</dbReference>
<dbReference type="HOGENOM" id="CLU_027579_2_0_3"/>
<comment type="subcellular location">
    <subcellularLocation>
        <location evidence="3">Cytoplasm</location>
    </subcellularLocation>
</comment>
<dbReference type="PANTHER" id="PTHR13932:SF5">
    <property type="entry name" value="RADICAL S-ADENOSYL METHIONINE DOMAIN-CONTAINING PROTEIN 1, MITOCHONDRIAL"/>
    <property type="match status" value="1"/>
</dbReference>
<dbReference type="KEGG" id="cyn:Cyan7425_1516"/>
<dbReference type="GO" id="GO:0004109">
    <property type="term" value="F:coproporphyrinogen oxidase activity"/>
    <property type="evidence" value="ECO:0007669"/>
    <property type="project" value="InterPro"/>
</dbReference>
<dbReference type="PANTHER" id="PTHR13932">
    <property type="entry name" value="COPROPORPHYRINIGEN III OXIDASE"/>
    <property type="match status" value="1"/>
</dbReference>
<dbReference type="OrthoDB" id="9808022at2"/>
<evidence type="ECO:0000256" key="1">
    <source>
        <dbReference type="ARBA" id="ARBA00006100"/>
    </source>
</evidence>
<proteinExistence type="inferred from homology"/>
<evidence type="ECO:0000256" key="2">
    <source>
        <dbReference type="ARBA" id="ARBA00017228"/>
    </source>
</evidence>
<dbReference type="NCBIfam" id="TIGR00539">
    <property type="entry name" value="hemN_rel"/>
    <property type="match status" value="1"/>
</dbReference>
<feature type="domain" description="Radical SAM core" evidence="4">
    <location>
        <begin position="5"/>
        <end position="245"/>
    </location>
</feature>
<dbReference type="GO" id="GO:0006779">
    <property type="term" value="P:porphyrin-containing compound biosynthetic process"/>
    <property type="evidence" value="ECO:0007669"/>
    <property type="project" value="InterPro"/>
</dbReference>
<keyword evidence="3" id="KW-0963">Cytoplasm</keyword>
<dbReference type="EMBL" id="CP001344">
    <property type="protein sequence ID" value="ACL43886.1"/>
    <property type="molecule type" value="Genomic_DNA"/>
</dbReference>
<dbReference type="InterPro" id="IPR058240">
    <property type="entry name" value="rSAM_sf"/>
</dbReference>
<dbReference type="InterPro" id="IPR006638">
    <property type="entry name" value="Elp3/MiaA/NifB-like_rSAM"/>
</dbReference>
<dbReference type="GO" id="GO:0005737">
    <property type="term" value="C:cytoplasm"/>
    <property type="evidence" value="ECO:0007669"/>
    <property type="project" value="UniProtKB-SubCell"/>
</dbReference>
<comment type="similarity">
    <text evidence="1">Belongs to the anaerobic coproporphyrinogen-III oxidase family. HemW subfamily.</text>
</comment>
<name>B8HPM5_CYAP4</name>
<dbReference type="Pfam" id="PF04055">
    <property type="entry name" value="Radical_SAM"/>
    <property type="match status" value="1"/>
</dbReference>
<dbReference type="GO" id="GO:0046872">
    <property type="term" value="F:metal ion binding"/>
    <property type="evidence" value="ECO:0007669"/>
    <property type="project" value="UniProtKB-UniRule"/>
</dbReference>
<dbReference type="SFLD" id="SFLDG01065">
    <property type="entry name" value="anaerobic_coproporphyrinogen-I"/>
    <property type="match status" value="2"/>
</dbReference>
<keyword evidence="5" id="KW-0560">Oxidoreductase</keyword>
<evidence type="ECO:0000259" key="4">
    <source>
        <dbReference type="PROSITE" id="PS51918"/>
    </source>
</evidence>
<keyword evidence="3" id="KW-0411">Iron-sulfur</keyword>
<dbReference type="GO" id="GO:0051539">
    <property type="term" value="F:4 iron, 4 sulfur cluster binding"/>
    <property type="evidence" value="ECO:0007669"/>
    <property type="project" value="UniProtKB-UniRule"/>
</dbReference>
<keyword evidence="3" id="KW-0349">Heme</keyword>
<dbReference type="STRING" id="395961.Cyan7425_1516"/>
<keyword evidence="3" id="KW-0949">S-adenosyl-L-methionine</keyword>
<dbReference type="InterPro" id="IPR010723">
    <property type="entry name" value="HemN_C"/>
</dbReference>
<keyword evidence="3" id="KW-0143">Chaperone</keyword>
<evidence type="ECO:0000313" key="5">
    <source>
        <dbReference type="EMBL" id="ACL43886.1"/>
    </source>
</evidence>
<dbReference type="SFLD" id="SFLDF00562">
    <property type="entry name" value="HemN-like__clustered_with_heat"/>
    <property type="match status" value="1"/>
</dbReference>
<dbReference type="Pfam" id="PF06969">
    <property type="entry name" value="HemN_C"/>
    <property type="match status" value="1"/>
</dbReference>
<protein>
    <recommendedName>
        <fullName evidence="2 3">Heme chaperone HemW</fullName>
    </recommendedName>
</protein>
<dbReference type="SFLD" id="SFLDG01082">
    <property type="entry name" value="B12-binding_domain_containing"/>
    <property type="match status" value="1"/>
</dbReference>
<dbReference type="SMART" id="SM00729">
    <property type="entry name" value="Elp3"/>
    <property type="match status" value="1"/>
</dbReference>
<dbReference type="SFLD" id="SFLDS00029">
    <property type="entry name" value="Radical_SAM"/>
    <property type="match status" value="2"/>
</dbReference>
<dbReference type="Gene3D" id="3.30.750.200">
    <property type="match status" value="1"/>
</dbReference>
<dbReference type="AlphaFoldDB" id="B8HPM5"/>
<keyword evidence="3" id="KW-0479">Metal-binding</keyword>
<comment type="function">
    <text evidence="3">Probably acts as a heme chaperone, transferring heme to an unknown acceptor. Binds one molecule of heme per monomer, possibly covalently. Binds 1 [4Fe-4S] cluster. The cluster is coordinated with 3 cysteines and an exchangeable S-adenosyl-L-methionine.</text>
</comment>
<evidence type="ECO:0000256" key="3">
    <source>
        <dbReference type="RuleBase" id="RU364116"/>
    </source>
</evidence>
<organism evidence="5">
    <name type="scientific">Cyanothece sp. (strain PCC 7425 / ATCC 29141)</name>
    <dbReference type="NCBI Taxonomy" id="395961"/>
    <lineage>
        <taxon>Bacteria</taxon>
        <taxon>Bacillati</taxon>
        <taxon>Cyanobacteriota</taxon>
        <taxon>Cyanophyceae</taxon>
        <taxon>Gomontiellales</taxon>
        <taxon>Cyanothecaceae</taxon>
        <taxon>Cyanothece</taxon>
    </lineage>
</organism>
<dbReference type="InterPro" id="IPR007197">
    <property type="entry name" value="rSAM"/>
</dbReference>
<keyword evidence="3" id="KW-0408">Iron</keyword>
<dbReference type="PROSITE" id="PS51918">
    <property type="entry name" value="RADICAL_SAM"/>
    <property type="match status" value="1"/>
</dbReference>